<reference evidence="1 2" key="1">
    <citation type="submission" date="2020-04" db="EMBL/GenBank/DDBJ databases">
        <title>Rhodospirillaceae bacterium KN72 isolated from deep sea.</title>
        <authorList>
            <person name="Zhang D.-C."/>
        </authorList>
    </citation>
    <scope>NUCLEOTIDE SEQUENCE [LARGE SCALE GENOMIC DNA]</scope>
    <source>
        <strain evidence="1 2">KN72</strain>
    </source>
</reference>
<dbReference type="AlphaFoldDB" id="A0A7Y0HG53"/>
<name>A0A7Y0HG53_9PROT</name>
<comment type="caution">
    <text evidence="1">The sequence shown here is derived from an EMBL/GenBank/DDBJ whole genome shotgun (WGS) entry which is preliminary data.</text>
</comment>
<dbReference type="InterPro" id="IPR024524">
    <property type="entry name" value="DUF3800"/>
</dbReference>
<protein>
    <submittedName>
        <fullName evidence="1">DUF3800 domain-containing protein</fullName>
    </submittedName>
</protein>
<gene>
    <name evidence="1" type="ORF">HH303_08700</name>
</gene>
<evidence type="ECO:0000313" key="1">
    <source>
        <dbReference type="EMBL" id="NMM44557.1"/>
    </source>
</evidence>
<organism evidence="1 2">
    <name type="scientific">Pacificispira spongiicola</name>
    <dbReference type="NCBI Taxonomy" id="2729598"/>
    <lineage>
        <taxon>Bacteria</taxon>
        <taxon>Pseudomonadati</taxon>
        <taxon>Pseudomonadota</taxon>
        <taxon>Alphaproteobacteria</taxon>
        <taxon>Rhodospirillales</taxon>
        <taxon>Rhodospirillaceae</taxon>
        <taxon>Pacificispira</taxon>
    </lineage>
</organism>
<sequence>MYVLYLDDAGSVKNSSDKYFVLGGIAIFERQIHYLSEEMEKVAVRTGHPNPQNIELHGNEIFSGRGWWRSIANKKRRRQFIHDALYSVNLLRGDWALFGVAVNKQDVSPKDPIEVAFEQICSRFDLYLGRMYKNYNNPQRGMIVFDKSTRETRLQTLATEFRRSGHSWGKLHNLADVPLFVDSRATRSVQYADLVAYSIRRYFEAHDTSFLDPIKRHFDNEGGTLHGLVHVRKNEGVCPCLACNPSFLGK</sequence>
<dbReference type="Pfam" id="PF12686">
    <property type="entry name" value="DUF3800"/>
    <property type="match status" value="1"/>
</dbReference>
<proteinExistence type="predicted"/>
<dbReference type="Proteomes" id="UP000539372">
    <property type="component" value="Unassembled WGS sequence"/>
</dbReference>
<keyword evidence="2" id="KW-1185">Reference proteome</keyword>
<accession>A0A7Y0HG53</accession>
<evidence type="ECO:0000313" key="2">
    <source>
        <dbReference type="Proteomes" id="UP000539372"/>
    </source>
</evidence>
<dbReference type="EMBL" id="JABBNT010000002">
    <property type="protein sequence ID" value="NMM44557.1"/>
    <property type="molecule type" value="Genomic_DNA"/>
</dbReference>
<dbReference type="RefSeq" id="WP_169624838.1">
    <property type="nucleotide sequence ID" value="NZ_JABBNT010000002.1"/>
</dbReference>